<evidence type="ECO:0000256" key="1">
    <source>
        <dbReference type="ARBA" id="ARBA00023015"/>
    </source>
</evidence>
<dbReference type="RefSeq" id="WP_153349430.1">
    <property type="nucleotide sequence ID" value="NZ_WISR01000055.1"/>
</dbReference>
<dbReference type="Gene3D" id="1.20.120.530">
    <property type="entry name" value="GntR ligand-binding domain-like"/>
    <property type="match status" value="1"/>
</dbReference>
<feature type="domain" description="GntR C-terminal" evidence="5">
    <location>
        <begin position="88"/>
        <end position="214"/>
    </location>
</feature>
<keyword evidence="1" id="KW-0805">Transcription regulation</keyword>
<dbReference type="SUPFAM" id="SSF46785">
    <property type="entry name" value="Winged helix' DNA-binding domain"/>
    <property type="match status" value="1"/>
</dbReference>
<dbReference type="EMBL" id="WISR01000055">
    <property type="protein sequence ID" value="MQW32249.1"/>
    <property type="molecule type" value="Genomic_DNA"/>
</dbReference>
<dbReference type="Pfam" id="PF00392">
    <property type="entry name" value="GntR"/>
    <property type="match status" value="1"/>
</dbReference>
<evidence type="ECO:0000259" key="5">
    <source>
        <dbReference type="SMART" id="SM00895"/>
    </source>
</evidence>
<evidence type="ECO:0000259" key="4">
    <source>
        <dbReference type="SMART" id="SM00345"/>
    </source>
</evidence>
<dbReference type="PANTHER" id="PTHR43537">
    <property type="entry name" value="TRANSCRIPTIONAL REGULATOR, GNTR FAMILY"/>
    <property type="match status" value="1"/>
</dbReference>
<organism evidence="6 7">
    <name type="scientific">Rhizobium meliloti</name>
    <name type="common">Ensifer meliloti</name>
    <name type="synonym">Sinorhizobium meliloti</name>
    <dbReference type="NCBI Taxonomy" id="382"/>
    <lineage>
        <taxon>Bacteria</taxon>
        <taxon>Pseudomonadati</taxon>
        <taxon>Pseudomonadota</taxon>
        <taxon>Alphaproteobacteria</taxon>
        <taxon>Hyphomicrobiales</taxon>
        <taxon>Rhizobiaceae</taxon>
        <taxon>Sinorhizobium/Ensifer group</taxon>
        <taxon>Sinorhizobium</taxon>
    </lineage>
</organism>
<protein>
    <submittedName>
        <fullName evidence="6">FCD domain-containing protein</fullName>
    </submittedName>
</protein>
<gene>
    <name evidence="6" type="ORF">GHK53_05290</name>
</gene>
<dbReference type="PANTHER" id="PTHR43537:SF39">
    <property type="entry name" value="HTH-TYPE TRANSCRIPTIONAL REGULATOR MCBR"/>
    <property type="match status" value="1"/>
</dbReference>
<dbReference type="Pfam" id="PF07729">
    <property type="entry name" value="FCD"/>
    <property type="match status" value="1"/>
</dbReference>
<dbReference type="InterPro" id="IPR011711">
    <property type="entry name" value="GntR_C"/>
</dbReference>
<dbReference type="InterPro" id="IPR000524">
    <property type="entry name" value="Tscrpt_reg_HTH_GntR"/>
</dbReference>
<accession>A0AAW9TLN2</accession>
<keyword evidence="2" id="KW-0238">DNA-binding</keyword>
<reference evidence="6 7" key="1">
    <citation type="journal article" date="2013" name="Genome Biol.">
        <title>Comparative genomics of the core and accessory genomes of 48 Sinorhizobium strains comprising five genospecies.</title>
        <authorList>
            <person name="Sugawara M."/>
            <person name="Epstein B."/>
            <person name="Badgley B.D."/>
            <person name="Unno T."/>
            <person name="Xu L."/>
            <person name="Reese J."/>
            <person name="Gyaneshwar P."/>
            <person name="Denny R."/>
            <person name="Mudge J."/>
            <person name="Bharti A.K."/>
            <person name="Farmer A.D."/>
            <person name="May G.D."/>
            <person name="Woodward J.E."/>
            <person name="Medigue C."/>
            <person name="Vallenet D."/>
            <person name="Lajus A."/>
            <person name="Rouy Z."/>
            <person name="Martinez-Vaz B."/>
            <person name="Tiffin P."/>
            <person name="Young N.D."/>
            <person name="Sadowsky M.J."/>
        </authorList>
    </citation>
    <scope>NUCLEOTIDE SEQUENCE [LARGE SCALE GENOMIC DNA]</scope>
    <source>
        <strain evidence="6 7">N6B1</strain>
    </source>
</reference>
<dbReference type="GO" id="GO:0003700">
    <property type="term" value="F:DNA-binding transcription factor activity"/>
    <property type="evidence" value="ECO:0007669"/>
    <property type="project" value="InterPro"/>
</dbReference>
<dbReference type="InterPro" id="IPR036390">
    <property type="entry name" value="WH_DNA-bd_sf"/>
</dbReference>
<feature type="domain" description="HTH gntR-type" evidence="4">
    <location>
        <begin position="20"/>
        <end position="78"/>
    </location>
</feature>
<evidence type="ECO:0000313" key="7">
    <source>
        <dbReference type="Proteomes" id="UP000429484"/>
    </source>
</evidence>
<dbReference type="SMART" id="SM00345">
    <property type="entry name" value="HTH_GNTR"/>
    <property type="match status" value="1"/>
</dbReference>
<proteinExistence type="predicted"/>
<dbReference type="AlphaFoldDB" id="A0AAW9TLN2"/>
<dbReference type="Gene3D" id="1.10.10.10">
    <property type="entry name" value="Winged helix-like DNA-binding domain superfamily/Winged helix DNA-binding domain"/>
    <property type="match status" value="1"/>
</dbReference>
<name>A0AAW9TLN2_RHIML</name>
<evidence type="ECO:0000313" key="6">
    <source>
        <dbReference type="EMBL" id="MQW32249.1"/>
    </source>
</evidence>
<sequence length="230" mass="25887">MDRRNTITPAPAAGALEEEAYQLIRRALIDGDFTPDSKLSIRVVCGALSLSPMPVRAALRRLVNERALDAKPSGTAVVPRMTRREFSDLTAMRLQLEPLALTLAAPHLKPAQFERFDAFVLQHETARLESDPKGVRQADTGFLFELYRSSGSALLLSFIESLWLRRSPMFWEARWALLGSSVGRAPHRHKEITDALRHGETAMAQDFLIDEIRNTGEFLLEAMRFREATD</sequence>
<comment type="caution">
    <text evidence="6">The sequence shown here is derived from an EMBL/GenBank/DDBJ whole genome shotgun (WGS) entry which is preliminary data.</text>
</comment>
<keyword evidence="3" id="KW-0804">Transcription</keyword>
<evidence type="ECO:0000256" key="3">
    <source>
        <dbReference type="ARBA" id="ARBA00023163"/>
    </source>
</evidence>
<dbReference type="Proteomes" id="UP000429484">
    <property type="component" value="Unassembled WGS sequence"/>
</dbReference>
<dbReference type="InterPro" id="IPR036388">
    <property type="entry name" value="WH-like_DNA-bd_sf"/>
</dbReference>
<dbReference type="GO" id="GO:0003677">
    <property type="term" value="F:DNA binding"/>
    <property type="evidence" value="ECO:0007669"/>
    <property type="project" value="UniProtKB-KW"/>
</dbReference>
<dbReference type="InterPro" id="IPR008920">
    <property type="entry name" value="TF_FadR/GntR_C"/>
</dbReference>
<dbReference type="SMART" id="SM00895">
    <property type="entry name" value="FCD"/>
    <property type="match status" value="1"/>
</dbReference>
<dbReference type="SUPFAM" id="SSF48008">
    <property type="entry name" value="GntR ligand-binding domain-like"/>
    <property type="match status" value="1"/>
</dbReference>
<evidence type="ECO:0000256" key="2">
    <source>
        <dbReference type="ARBA" id="ARBA00023125"/>
    </source>
</evidence>